<feature type="domain" description="Metallo-beta-lactamase" evidence="2">
    <location>
        <begin position="79"/>
        <end position="270"/>
    </location>
</feature>
<protein>
    <submittedName>
        <fullName evidence="3">MBL fold metallo-hydrolase</fullName>
    </submittedName>
</protein>
<dbReference type="PANTHER" id="PTHR30619">
    <property type="entry name" value="DNA INTERNALIZATION/COMPETENCE PROTEIN COMEC/REC2"/>
    <property type="match status" value="1"/>
</dbReference>
<accession>A0ABX2I6W3</accession>
<dbReference type="InterPro" id="IPR001279">
    <property type="entry name" value="Metallo-B-lactamas"/>
</dbReference>
<name>A0ABX2I6W3_BLAHA</name>
<dbReference type="InterPro" id="IPR036866">
    <property type="entry name" value="RibonucZ/Hydroxyglut_hydro"/>
</dbReference>
<dbReference type="PANTHER" id="PTHR30619:SF1">
    <property type="entry name" value="RECOMBINATION PROTEIN 2"/>
    <property type="match status" value="1"/>
</dbReference>
<dbReference type="Gene3D" id="3.60.15.10">
    <property type="entry name" value="Ribonuclease Z/Hydroxyacylglutathione hydrolase-like"/>
    <property type="match status" value="1"/>
</dbReference>
<organism evidence="3 4">
    <name type="scientific">Blautia hansenii</name>
    <name type="common">Ruminococcus hansenii</name>
    <dbReference type="NCBI Taxonomy" id="1322"/>
    <lineage>
        <taxon>Bacteria</taxon>
        <taxon>Bacillati</taxon>
        <taxon>Bacillota</taxon>
        <taxon>Clostridia</taxon>
        <taxon>Lachnospirales</taxon>
        <taxon>Lachnospiraceae</taxon>
        <taxon>Blautia</taxon>
    </lineage>
</organism>
<dbReference type="Gene3D" id="3.40.10.10">
    <property type="entry name" value="DNA Methylphosphotriester Repair Domain"/>
    <property type="match status" value="1"/>
</dbReference>
<evidence type="ECO:0000313" key="4">
    <source>
        <dbReference type="Proteomes" id="UP000822142"/>
    </source>
</evidence>
<dbReference type="SMART" id="SM00849">
    <property type="entry name" value="Lactamase_B"/>
    <property type="match status" value="1"/>
</dbReference>
<keyword evidence="4" id="KW-1185">Reference proteome</keyword>
<dbReference type="Pfam" id="PF00753">
    <property type="entry name" value="Lactamase_B"/>
    <property type="match status" value="1"/>
</dbReference>
<dbReference type="Proteomes" id="UP000822142">
    <property type="component" value="Unassembled WGS sequence"/>
</dbReference>
<evidence type="ECO:0000256" key="1">
    <source>
        <dbReference type="SAM" id="MobiDB-lite"/>
    </source>
</evidence>
<proteinExistence type="predicted"/>
<dbReference type="SUPFAM" id="SSF56281">
    <property type="entry name" value="Metallo-hydrolase/oxidoreductase"/>
    <property type="match status" value="1"/>
</dbReference>
<dbReference type="CDD" id="cd07731">
    <property type="entry name" value="ComA-like_MBL-fold"/>
    <property type="match status" value="1"/>
</dbReference>
<dbReference type="SUPFAM" id="SSF57884">
    <property type="entry name" value="Ada DNA repair protein, N-terminal domain (N-Ada 10)"/>
    <property type="match status" value="1"/>
</dbReference>
<dbReference type="InterPro" id="IPR052159">
    <property type="entry name" value="Competence_DNA_uptake"/>
</dbReference>
<feature type="region of interest" description="Disordered" evidence="1">
    <location>
        <begin position="313"/>
        <end position="342"/>
    </location>
</feature>
<dbReference type="InterPro" id="IPR035681">
    <property type="entry name" value="ComA-like_MBL"/>
</dbReference>
<comment type="caution">
    <text evidence="3">The sequence shown here is derived from an EMBL/GenBank/DDBJ whole genome shotgun (WGS) entry which is preliminary data.</text>
</comment>
<reference evidence="3 4" key="1">
    <citation type="journal article" date="2020" name="Cell Host Microbe">
        <title>Functional and Genomic Variation between Human-Derived Isolates of Lachnospiraceae Reveals Inter- and Intra-Species Diversity.</title>
        <authorList>
            <person name="Sorbara M.T."/>
            <person name="Littmann E.R."/>
            <person name="Fontana E."/>
            <person name="Moody T.U."/>
            <person name="Kohout C.E."/>
            <person name="Gjonbalaj M."/>
            <person name="Eaton V."/>
            <person name="Seok R."/>
            <person name="Leiner I.M."/>
            <person name="Pamer E.G."/>
        </authorList>
    </citation>
    <scope>NUCLEOTIDE SEQUENCE [LARGE SCALE GENOMIC DNA]</scope>
    <source>
        <strain evidence="3 4">MSK.15.26</strain>
    </source>
</reference>
<evidence type="ECO:0000313" key="3">
    <source>
        <dbReference type="EMBL" id="NSJ86054.1"/>
    </source>
</evidence>
<sequence length="399" mass="44608">MFCKTEKKGQKNMIKRKWKHLLVYMLILLFSLTGCNAMDISSTEADAAQQNEEPIQTQEEAQADSAHASLTVHYLDVGQGNAILAESEGHYMLIDGGARESSSFVVRYLKEQKIEKLDYILISHFDEDHLAGAIGALYNFPVDTLITPDYETDSAIYRSYEKAVKEKSYEALHPKVGEQFAFGAAKFRIISPVSYGHEDENQDSVGIILENGKNRFFIGGDIGLESEKEILDAGTEIKADVMLMNHHGSHVSRRFFEQVSPSYCVISCGADNSYGHPRQDTVSLIKEEQVPLFRTDKQGTIILHSDGNSISFEQEPCNDYTPGQRGASGGQEESGENPDILNNSDAQNCDYILNIHTKKIHRPDCTSVKNMNEENRAYYKGDIQMLRESGYTDCGSCKP</sequence>
<dbReference type="InterPro" id="IPR035451">
    <property type="entry name" value="Ada-like_dom_sf"/>
</dbReference>
<dbReference type="EMBL" id="JAAITA010000007">
    <property type="protein sequence ID" value="NSJ86054.1"/>
    <property type="molecule type" value="Genomic_DNA"/>
</dbReference>
<dbReference type="PROSITE" id="PS51257">
    <property type="entry name" value="PROKAR_LIPOPROTEIN"/>
    <property type="match status" value="1"/>
</dbReference>
<evidence type="ECO:0000259" key="2">
    <source>
        <dbReference type="SMART" id="SM00849"/>
    </source>
</evidence>
<gene>
    <name evidence="3" type="ORF">G5A70_07675</name>
</gene>